<proteinExistence type="predicted"/>
<protein>
    <submittedName>
        <fullName evidence="2">Uncharacterized protein</fullName>
    </submittedName>
</protein>
<keyword evidence="3" id="KW-1185">Reference proteome</keyword>
<reference evidence="2" key="1">
    <citation type="submission" date="2021-01" db="EMBL/GenBank/DDBJ databases">
        <authorList>
            <consortium name="Genoscope - CEA"/>
            <person name="William W."/>
        </authorList>
    </citation>
    <scope>NUCLEOTIDE SEQUENCE</scope>
</reference>
<comment type="caution">
    <text evidence="2">The sequence shown here is derived from an EMBL/GenBank/DDBJ whole genome shotgun (WGS) entry which is preliminary data.</text>
</comment>
<feature type="region of interest" description="Disordered" evidence="1">
    <location>
        <begin position="383"/>
        <end position="421"/>
    </location>
</feature>
<feature type="region of interest" description="Disordered" evidence="1">
    <location>
        <begin position="433"/>
        <end position="480"/>
    </location>
</feature>
<accession>A0A8S1KM58</accession>
<dbReference type="OrthoDB" id="308298at2759"/>
<evidence type="ECO:0000313" key="3">
    <source>
        <dbReference type="Proteomes" id="UP000692954"/>
    </source>
</evidence>
<feature type="compositionally biased region" description="Low complexity" evidence="1">
    <location>
        <begin position="383"/>
        <end position="396"/>
    </location>
</feature>
<gene>
    <name evidence="2" type="ORF">PSON_ATCC_30995.1.T0090123</name>
</gene>
<dbReference type="EMBL" id="CAJJDN010000009">
    <property type="protein sequence ID" value="CAD8055203.1"/>
    <property type="molecule type" value="Genomic_DNA"/>
</dbReference>
<sequence>MGQTQTSVVIKQNALYLTQKNTNRRLINKATEINKCLSLTLMLDQLSFESSTLSNKVSTITINPLSYEPFVLELLKKENIFLAQSQIIYQYEVIRNEHHQNLLFNISPEVKIKRKDNLNQQAYNEQTLTIDDYDIANKLESNQIKKIKPLQLDIFNINLDQQKEVSFQSQRQLQNQFEIQNAYVQQKQKTENFSDDEIQENNSLSISQNFAEFQKNQGYIDEKSYLQNNKFWSSDHSSTFIDFQIINQNISSQYNNQYQQQIDTPESDQKLQQVKQIQQQNPNQRITNQQSFGTIKTLNYNQQPQISHLTTSPSVFSQNKLLKQQQIQNNQFLQQFPLEQNQNLGYTQLYSNKKLNSANQQINTMTPIHQSQNNNIVQSNQFPVSQQIKQQQQIKQSNFNHSASPQAQMQLQQGQQKESMRQQFDRLLRENKEQKLQQKSLKNDNLQNVKSSRKPENNKNQNQNVKKQIIHSPTNDKIPKKQKMINSQSPLQNKLYQQQAFINNGIGYVEMNNIKKKYHRSPEQPFQNLKDQKQIQHKIQEKQKNNLNQLNLKIQNLPIFNQCLEEKSERLKGQKKQDVSNLQTAMTQNISPSEREVKNRPIIKDGINLNDHSEDEQSSINLEELASYRESQKLNLRKLSD</sequence>
<name>A0A8S1KM58_9CILI</name>
<feature type="compositionally biased region" description="Polar residues" evidence="1">
    <location>
        <begin position="437"/>
        <end position="450"/>
    </location>
</feature>
<feature type="compositionally biased region" description="Low complexity" evidence="1">
    <location>
        <begin position="406"/>
        <end position="416"/>
    </location>
</feature>
<dbReference type="Proteomes" id="UP000692954">
    <property type="component" value="Unassembled WGS sequence"/>
</dbReference>
<feature type="compositionally biased region" description="Low complexity" evidence="1">
    <location>
        <begin position="458"/>
        <end position="467"/>
    </location>
</feature>
<dbReference type="AlphaFoldDB" id="A0A8S1KM58"/>
<evidence type="ECO:0000313" key="2">
    <source>
        <dbReference type="EMBL" id="CAD8055203.1"/>
    </source>
</evidence>
<organism evidence="2 3">
    <name type="scientific">Paramecium sonneborni</name>
    <dbReference type="NCBI Taxonomy" id="65129"/>
    <lineage>
        <taxon>Eukaryota</taxon>
        <taxon>Sar</taxon>
        <taxon>Alveolata</taxon>
        <taxon>Ciliophora</taxon>
        <taxon>Intramacronucleata</taxon>
        <taxon>Oligohymenophorea</taxon>
        <taxon>Peniculida</taxon>
        <taxon>Parameciidae</taxon>
        <taxon>Paramecium</taxon>
    </lineage>
</organism>
<feature type="compositionally biased region" description="Polar residues" evidence="1">
    <location>
        <begin position="579"/>
        <end position="592"/>
    </location>
</feature>
<evidence type="ECO:0000256" key="1">
    <source>
        <dbReference type="SAM" id="MobiDB-lite"/>
    </source>
</evidence>
<feature type="region of interest" description="Disordered" evidence="1">
    <location>
        <begin position="572"/>
        <end position="599"/>
    </location>
</feature>